<comment type="similarity">
    <text evidence="9">Belongs to the MRE11/RAD32 family.</text>
</comment>
<dbReference type="GO" id="GO:0030145">
    <property type="term" value="F:manganese ion binding"/>
    <property type="evidence" value="ECO:0007669"/>
    <property type="project" value="UniProtKB-UniRule"/>
</dbReference>
<dbReference type="EMBL" id="DUJS01000002">
    <property type="protein sequence ID" value="HII70085.1"/>
    <property type="molecule type" value="Genomic_DNA"/>
</dbReference>
<dbReference type="InterPro" id="IPR032885">
    <property type="entry name" value="Mre11_archaea-type"/>
</dbReference>
<dbReference type="GO" id="GO:0006302">
    <property type="term" value="P:double-strand break repair"/>
    <property type="evidence" value="ECO:0007669"/>
    <property type="project" value="UniProtKB-UniRule"/>
</dbReference>
<sequence length="451" mass="50627">MRMAHVADVHLGHALMNLRSREEAVMETFERLMEEVRECSVDVLVIAGDLFEHARPKTEALYLAVEKLSELKEDGVEIVATAGNHEIRRRKGAVSPISVLERMGLVRHLYYSERRPERHRYTATFDGVRVTFHGLQYLPKNSFVERAKVIRAKYRPDPEADVNVAIFHQALPGTIPDESEIVEPAYFPEGHDYYAMGHVHVPSREEKIHGSPAPYPGSPEPLTFLEVKDERGAHKRRGFFLVEFDRGGLVEYEFVEVEWSRELSVVEVSGERWEEELRRRVRRGQIVKVVAKDTGASPEEVEKVAIEAGADRCVVELRERRREVEEGDETEGPLDLEGIIREGVKRARAATLTRVDVPDDVVVEVALEILRGVREDNPPDLGDVEGIVAGEPPSEGSEESSEEPEESDGEEVGLEVEEVKVESRGTSSEGMSRAGSKLGSSGRPSLDRWIG</sequence>
<dbReference type="InterPro" id="IPR050535">
    <property type="entry name" value="DNA_Repair-Maintenance_Comp"/>
</dbReference>
<keyword evidence="3 9" id="KW-0255">Endonuclease</keyword>
<proteinExistence type="inferred from homology"/>
<evidence type="ECO:0000256" key="7">
    <source>
        <dbReference type="ARBA" id="ARBA00023204"/>
    </source>
</evidence>
<evidence type="ECO:0000256" key="6">
    <source>
        <dbReference type="ARBA" id="ARBA00022839"/>
    </source>
</evidence>
<dbReference type="PANTHER" id="PTHR30337">
    <property type="entry name" value="COMPONENT OF ATP-DEPENDENT DSDNA EXONUCLEASE"/>
    <property type="match status" value="1"/>
</dbReference>
<dbReference type="SMR" id="A0A832WKF0"/>
<comment type="subunit">
    <text evidence="9">Homodimer. Forms a heterotetramer composed of two Mre11 subunits and two Rad50 subunits.</text>
</comment>
<evidence type="ECO:0000256" key="10">
    <source>
        <dbReference type="SAM" id="MobiDB-lite"/>
    </source>
</evidence>
<dbReference type="CDD" id="cd00840">
    <property type="entry name" value="MPP_Mre11_N"/>
    <property type="match status" value="1"/>
</dbReference>
<dbReference type="HAMAP" id="MF_02044">
    <property type="entry name" value="Mre11"/>
    <property type="match status" value="1"/>
</dbReference>
<feature type="binding site" evidence="9">
    <location>
        <position position="10"/>
    </location>
    <ligand>
        <name>Mn(2+)</name>
        <dbReference type="ChEBI" id="CHEBI:29035"/>
        <label>1</label>
    </ligand>
</feature>
<keyword evidence="7 9" id="KW-0234">DNA repair</keyword>
<comment type="activity regulation">
    <text evidence="9">Nuclease activity is regulated by Rad50.</text>
</comment>
<feature type="region of interest" description="Disordered" evidence="10">
    <location>
        <begin position="374"/>
        <end position="451"/>
    </location>
</feature>
<gene>
    <name evidence="9" type="primary">mre11</name>
    <name evidence="12" type="ORF">HA336_02485</name>
</gene>
<evidence type="ECO:0000256" key="3">
    <source>
        <dbReference type="ARBA" id="ARBA00022759"/>
    </source>
</evidence>
<feature type="active site" description="Proton donor" evidence="9">
    <location>
        <position position="85"/>
    </location>
</feature>
<dbReference type="Gene3D" id="3.60.21.10">
    <property type="match status" value="1"/>
</dbReference>
<comment type="caution">
    <text evidence="12">The sequence shown here is derived from an EMBL/GenBank/DDBJ whole genome shotgun (WGS) entry which is preliminary data.</text>
</comment>
<feature type="binding site" evidence="9">
    <location>
        <position position="198"/>
    </location>
    <ligand>
        <name>Mn(2+)</name>
        <dbReference type="ChEBI" id="CHEBI:29035"/>
        <label>2</label>
    </ligand>
</feature>
<evidence type="ECO:0000256" key="5">
    <source>
        <dbReference type="ARBA" id="ARBA00022801"/>
    </source>
</evidence>
<dbReference type="GO" id="GO:0004519">
    <property type="term" value="F:endonuclease activity"/>
    <property type="evidence" value="ECO:0007669"/>
    <property type="project" value="UniProtKB-UniRule"/>
</dbReference>
<keyword evidence="2 9" id="KW-0479">Metal-binding</keyword>
<dbReference type="Pfam" id="PF00149">
    <property type="entry name" value="Metallophos"/>
    <property type="match status" value="1"/>
</dbReference>
<keyword evidence="1 9" id="KW-0540">Nuclease</keyword>
<evidence type="ECO:0000256" key="9">
    <source>
        <dbReference type="HAMAP-Rule" id="MF_02044"/>
    </source>
</evidence>
<evidence type="ECO:0000259" key="11">
    <source>
        <dbReference type="Pfam" id="PF00149"/>
    </source>
</evidence>
<evidence type="ECO:0000313" key="12">
    <source>
        <dbReference type="EMBL" id="HII70085.1"/>
    </source>
</evidence>
<organism evidence="12 13">
    <name type="scientific">Methanopyrus kandleri</name>
    <dbReference type="NCBI Taxonomy" id="2320"/>
    <lineage>
        <taxon>Archaea</taxon>
        <taxon>Methanobacteriati</taxon>
        <taxon>Methanobacteriota</taxon>
        <taxon>Methanomada group</taxon>
        <taxon>Methanopyri</taxon>
        <taxon>Methanopyrales</taxon>
        <taxon>Methanopyraceae</taxon>
        <taxon>Methanopyrus</taxon>
    </lineage>
</organism>
<evidence type="ECO:0000313" key="13">
    <source>
        <dbReference type="Proteomes" id="UP000619545"/>
    </source>
</evidence>
<dbReference type="InterPro" id="IPR029052">
    <property type="entry name" value="Metallo-depent_PP-like"/>
</dbReference>
<dbReference type="GO" id="GO:0045027">
    <property type="term" value="F:DNA end binding"/>
    <property type="evidence" value="ECO:0007669"/>
    <property type="project" value="UniProtKB-UniRule"/>
</dbReference>
<comment type="cofactor">
    <cofactor evidence="9">
        <name>Mn(2+)</name>
        <dbReference type="ChEBI" id="CHEBI:29035"/>
    </cofactor>
    <text evidence="9">Binds 2 manganese ions per subunit.</text>
</comment>
<feature type="binding site" evidence="9">
    <location>
        <position position="84"/>
    </location>
    <ligand>
        <name>Mn(2+)</name>
        <dbReference type="ChEBI" id="CHEBI:29035"/>
        <label>2</label>
    </ligand>
</feature>
<feature type="domain" description="Calcineurin-like phosphoesterase" evidence="11">
    <location>
        <begin position="1"/>
        <end position="202"/>
    </location>
</feature>
<feature type="binding site" evidence="9">
    <location>
        <position position="49"/>
    </location>
    <ligand>
        <name>Mn(2+)</name>
        <dbReference type="ChEBI" id="CHEBI:29035"/>
        <label>2</label>
    </ligand>
</feature>
<dbReference type="InterPro" id="IPR004843">
    <property type="entry name" value="Calcineurin-like_PHP"/>
</dbReference>
<evidence type="ECO:0000256" key="4">
    <source>
        <dbReference type="ARBA" id="ARBA00022763"/>
    </source>
</evidence>
<evidence type="ECO:0000256" key="8">
    <source>
        <dbReference type="ARBA" id="ARBA00023211"/>
    </source>
</evidence>
<dbReference type="InterPro" id="IPR041796">
    <property type="entry name" value="Mre11_N"/>
</dbReference>
<dbReference type="GO" id="GO:0000403">
    <property type="term" value="F:Y-form DNA binding"/>
    <property type="evidence" value="ECO:0007669"/>
    <property type="project" value="UniProtKB-UniRule"/>
</dbReference>
<evidence type="ECO:0000256" key="2">
    <source>
        <dbReference type="ARBA" id="ARBA00022723"/>
    </source>
</evidence>
<dbReference type="PANTHER" id="PTHR30337:SF0">
    <property type="entry name" value="NUCLEASE SBCCD SUBUNIT D"/>
    <property type="match status" value="1"/>
</dbReference>
<keyword evidence="8 9" id="KW-0464">Manganese</keyword>
<keyword evidence="4 9" id="KW-0227">DNA damage</keyword>
<keyword evidence="6 9" id="KW-0269">Exonuclease</keyword>
<feature type="binding site" evidence="9">
    <location>
        <position position="8"/>
    </location>
    <ligand>
        <name>Mn(2+)</name>
        <dbReference type="ChEBI" id="CHEBI:29035"/>
        <label>1</label>
    </ligand>
</feature>
<dbReference type="Proteomes" id="UP000619545">
    <property type="component" value="Unassembled WGS sequence"/>
</dbReference>
<dbReference type="EC" id="3.1.-.-" evidence="9"/>
<reference evidence="12" key="1">
    <citation type="journal article" date="2020" name="bioRxiv">
        <title>A rank-normalized archaeal taxonomy based on genome phylogeny resolves widespread incomplete and uneven classifications.</title>
        <authorList>
            <person name="Rinke C."/>
            <person name="Chuvochina M."/>
            <person name="Mussig A.J."/>
            <person name="Chaumeil P.-A."/>
            <person name="Waite D.W."/>
            <person name="Whitman W.B."/>
            <person name="Parks D.H."/>
            <person name="Hugenholtz P."/>
        </authorList>
    </citation>
    <scope>NUCLEOTIDE SEQUENCE</scope>
    <source>
        <strain evidence="12">UBA8853</strain>
    </source>
</reference>
<protein>
    <recommendedName>
        <fullName evidence="9">DNA double-strand break repair protein Mre11</fullName>
        <ecNumber evidence="9">3.1.-.-</ecNumber>
    </recommendedName>
</protein>
<name>A0A832WKF0_9EURY</name>
<keyword evidence="5 9" id="KW-0378">Hydrolase</keyword>
<feature type="compositionally biased region" description="Acidic residues" evidence="10">
    <location>
        <begin position="396"/>
        <end position="416"/>
    </location>
</feature>
<comment type="function">
    <text evidence="9">Part of the Rad50/Mre11 complex, which is involved in the early steps of DNA double-strand break (DSB) repair. The complex may facilitate opening of the processed DNA ends to aid in the recruitment of HerA and NurA. Mre11 binds to DSB ends and has both double-stranded 3'-5' exonuclease activity and single-stranded endonuclease activity.</text>
</comment>
<feature type="binding site" evidence="9">
    <location>
        <position position="168"/>
    </location>
    <ligand>
        <name>Mn(2+)</name>
        <dbReference type="ChEBI" id="CHEBI:29035"/>
        <label>2</label>
    </ligand>
</feature>
<evidence type="ECO:0000256" key="1">
    <source>
        <dbReference type="ARBA" id="ARBA00022722"/>
    </source>
</evidence>
<feature type="binding site" evidence="9">
    <location>
        <position position="200"/>
    </location>
    <ligand>
        <name>Mn(2+)</name>
        <dbReference type="ChEBI" id="CHEBI:29035"/>
        <label>1</label>
    </ligand>
</feature>
<dbReference type="AlphaFoldDB" id="A0A832WKF0"/>
<feature type="binding site" evidence="9">
    <location>
        <position position="49"/>
    </location>
    <ligand>
        <name>Mn(2+)</name>
        <dbReference type="ChEBI" id="CHEBI:29035"/>
        <label>1</label>
    </ligand>
</feature>
<dbReference type="SUPFAM" id="SSF56300">
    <property type="entry name" value="Metallo-dependent phosphatases"/>
    <property type="match status" value="1"/>
</dbReference>
<accession>A0A832WKF0</accession>
<dbReference type="OMA" id="GNHESTR"/>
<dbReference type="GO" id="GO:0008408">
    <property type="term" value="F:3'-5' exonuclease activity"/>
    <property type="evidence" value="ECO:0007669"/>
    <property type="project" value="UniProtKB-UniRule"/>
</dbReference>